<evidence type="ECO:0000313" key="13">
    <source>
        <dbReference type="EMBL" id="AJF08034.1"/>
    </source>
</evidence>
<keyword evidence="14" id="KW-1185">Reference proteome</keyword>
<comment type="pathway">
    <text evidence="3">Cofactor biosynthesis; tetrahydrofolate biosynthesis; 7,8-dihydrofolate from 2-amino-4-hydroxy-6-hydroxymethyl-7,8-dihydropteridine diphosphate and 4-aminobenzoate: step 1/2.</text>
</comment>
<dbReference type="InterPro" id="IPR006390">
    <property type="entry name" value="DHP_synth_dom"/>
</dbReference>
<dbReference type="GO" id="GO:0046654">
    <property type="term" value="P:tetrahydrofolate biosynthetic process"/>
    <property type="evidence" value="ECO:0007669"/>
    <property type="project" value="TreeGrafter"/>
</dbReference>
<dbReference type="EMBL" id="CP010311">
    <property type="protein sequence ID" value="AJF08034.1"/>
    <property type="molecule type" value="Genomic_DNA"/>
</dbReference>
<comment type="cofactor">
    <cofactor evidence="2">
        <name>Mg(2+)</name>
        <dbReference type="ChEBI" id="CHEBI:18420"/>
    </cofactor>
</comment>
<dbReference type="FunFam" id="3.20.20.20:FF:000006">
    <property type="entry name" value="Dihydropteroate synthase"/>
    <property type="match status" value="1"/>
</dbReference>
<sequence length="261" mass="28060">MGILNITPDSFSDGGCYLDPDCALKQARNMVEQGVDLIDIGGESTRPGSTGVDEEEEVRRVVPIVERIAAQCAVPISVDTTKSRVAHEAILAGAEFINDVSGLRFDSEMARVAAQTGAGLFLMHTRGRSDIMQKRTDYADLLGDVCRYLAEGIELAYAAGVEEDRIAVDPGVGFGKDAAGNLEILRRLAELHCLGRPILLGTSRKAFLGKILDRPQPCERLFGTVATTALGVAQGARIFRVHDVAPNRDAALTAWAIHPYV</sequence>
<reference evidence="13 14" key="1">
    <citation type="journal article" date="2015" name="Genome Announc.">
        <title>Genomes of Geoalkalibacter ferrihydriticus Z-0531T and Geoalkalibacter subterraneus Red1T, Two Haloalkaliphilic Metal-Reducing Deltaproteobacteria.</title>
        <authorList>
            <person name="Badalamenti J.P."/>
            <person name="Krajmalnik-Brown R."/>
            <person name="Torres C.I."/>
            <person name="Bond D.R."/>
        </authorList>
    </citation>
    <scope>NUCLEOTIDE SEQUENCE [LARGE SCALE GENOMIC DNA]</scope>
    <source>
        <strain evidence="13 14">Red1</strain>
    </source>
</reference>
<organism evidence="13 14">
    <name type="scientific">Geoalkalibacter subterraneus</name>
    <dbReference type="NCBI Taxonomy" id="483547"/>
    <lineage>
        <taxon>Bacteria</taxon>
        <taxon>Pseudomonadati</taxon>
        <taxon>Thermodesulfobacteriota</taxon>
        <taxon>Desulfuromonadia</taxon>
        <taxon>Desulfuromonadales</taxon>
        <taxon>Geoalkalibacteraceae</taxon>
        <taxon>Geoalkalibacter</taxon>
    </lineage>
</organism>
<keyword evidence="10" id="KW-0289">Folate biosynthesis</keyword>
<evidence type="ECO:0000256" key="2">
    <source>
        <dbReference type="ARBA" id="ARBA00001946"/>
    </source>
</evidence>
<dbReference type="STRING" id="483547.GSUB_12395"/>
<evidence type="ECO:0000256" key="3">
    <source>
        <dbReference type="ARBA" id="ARBA00004763"/>
    </source>
</evidence>
<dbReference type="GO" id="GO:0046872">
    <property type="term" value="F:metal ion binding"/>
    <property type="evidence" value="ECO:0007669"/>
    <property type="project" value="UniProtKB-KW"/>
</dbReference>
<gene>
    <name evidence="13" type="ORF">GSUB_12395</name>
</gene>
<evidence type="ECO:0000256" key="8">
    <source>
        <dbReference type="ARBA" id="ARBA00022723"/>
    </source>
</evidence>
<evidence type="ECO:0000256" key="9">
    <source>
        <dbReference type="ARBA" id="ARBA00022842"/>
    </source>
</evidence>
<evidence type="ECO:0000256" key="1">
    <source>
        <dbReference type="ARBA" id="ARBA00000012"/>
    </source>
</evidence>
<evidence type="ECO:0000313" key="14">
    <source>
        <dbReference type="Proteomes" id="UP000035036"/>
    </source>
</evidence>
<dbReference type="InterPro" id="IPR011005">
    <property type="entry name" value="Dihydropteroate_synth-like_sf"/>
</dbReference>
<protein>
    <recommendedName>
        <fullName evidence="6">Dihydropteroate synthase</fullName>
        <ecNumber evidence="5">2.5.1.15</ecNumber>
    </recommendedName>
    <alternativeName>
        <fullName evidence="11">Dihydropteroate pyrophosphorylase</fullName>
    </alternativeName>
</protein>
<comment type="catalytic activity">
    <reaction evidence="1">
        <text>(7,8-dihydropterin-6-yl)methyl diphosphate + 4-aminobenzoate = 7,8-dihydropteroate + diphosphate</text>
        <dbReference type="Rhea" id="RHEA:19949"/>
        <dbReference type="ChEBI" id="CHEBI:17836"/>
        <dbReference type="ChEBI" id="CHEBI:17839"/>
        <dbReference type="ChEBI" id="CHEBI:33019"/>
        <dbReference type="ChEBI" id="CHEBI:72950"/>
        <dbReference type="EC" id="2.5.1.15"/>
    </reaction>
</comment>
<proteinExistence type="inferred from homology"/>
<dbReference type="OrthoDB" id="9811744at2"/>
<dbReference type="NCBIfam" id="TIGR01496">
    <property type="entry name" value="DHPS"/>
    <property type="match status" value="1"/>
</dbReference>
<dbReference type="HOGENOM" id="CLU_008023_0_2_7"/>
<dbReference type="Gene3D" id="3.20.20.20">
    <property type="entry name" value="Dihydropteroate synthase-like"/>
    <property type="match status" value="1"/>
</dbReference>
<dbReference type="CDD" id="cd00739">
    <property type="entry name" value="DHPS"/>
    <property type="match status" value="1"/>
</dbReference>
<evidence type="ECO:0000256" key="4">
    <source>
        <dbReference type="ARBA" id="ARBA00009503"/>
    </source>
</evidence>
<dbReference type="PROSITE" id="PS00793">
    <property type="entry name" value="DHPS_2"/>
    <property type="match status" value="1"/>
</dbReference>
<evidence type="ECO:0000256" key="6">
    <source>
        <dbReference type="ARBA" id="ARBA00016919"/>
    </source>
</evidence>
<dbReference type="GO" id="GO:0004156">
    <property type="term" value="F:dihydropteroate synthase activity"/>
    <property type="evidence" value="ECO:0007669"/>
    <property type="project" value="UniProtKB-EC"/>
</dbReference>
<dbReference type="Proteomes" id="UP000035036">
    <property type="component" value="Chromosome"/>
</dbReference>
<dbReference type="EC" id="2.5.1.15" evidence="5"/>
<keyword evidence="8" id="KW-0479">Metal-binding</keyword>
<dbReference type="KEGG" id="gsb:GSUB_12395"/>
<keyword evidence="9" id="KW-0460">Magnesium</keyword>
<dbReference type="GO" id="GO:0005829">
    <property type="term" value="C:cytosol"/>
    <property type="evidence" value="ECO:0007669"/>
    <property type="project" value="TreeGrafter"/>
</dbReference>
<evidence type="ECO:0000259" key="12">
    <source>
        <dbReference type="PROSITE" id="PS50972"/>
    </source>
</evidence>
<name>A0A0B5FTN1_9BACT</name>
<dbReference type="AlphaFoldDB" id="A0A0B5FTN1"/>
<dbReference type="PANTHER" id="PTHR20941:SF1">
    <property type="entry name" value="FOLIC ACID SYNTHESIS PROTEIN FOL1"/>
    <property type="match status" value="1"/>
</dbReference>
<dbReference type="PANTHER" id="PTHR20941">
    <property type="entry name" value="FOLATE SYNTHESIS PROTEINS"/>
    <property type="match status" value="1"/>
</dbReference>
<dbReference type="Pfam" id="PF00809">
    <property type="entry name" value="Pterin_bind"/>
    <property type="match status" value="1"/>
</dbReference>
<dbReference type="InterPro" id="IPR045031">
    <property type="entry name" value="DHP_synth-like"/>
</dbReference>
<accession>A0A0B5FTN1</accession>
<evidence type="ECO:0000256" key="7">
    <source>
        <dbReference type="ARBA" id="ARBA00022679"/>
    </source>
</evidence>
<feature type="domain" description="Pterin-binding" evidence="12">
    <location>
        <begin position="1"/>
        <end position="252"/>
    </location>
</feature>
<dbReference type="GO" id="GO:0046656">
    <property type="term" value="P:folic acid biosynthetic process"/>
    <property type="evidence" value="ECO:0007669"/>
    <property type="project" value="UniProtKB-KW"/>
</dbReference>
<dbReference type="PROSITE" id="PS50972">
    <property type="entry name" value="PTERIN_BINDING"/>
    <property type="match status" value="1"/>
</dbReference>
<evidence type="ECO:0000256" key="10">
    <source>
        <dbReference type="ARBA" id="ARBA00022909"/>
    </source>
</evidence>
<dbReference type="SUPFAM" id="SSF51717">
    <property type="entry name" value="Dihydropteroate synthetase-like"/>
    <property type="match status" value="1"/>
</dbReference>
<evidence type="ECO:0000256" key="11">
    <source>
        <dbReference type="ARBA" id="ARBA00030193"/>
    </source>
</evidence>
<comment type="similarity">
    <text evidence="4">Belongs to the DHPS family.</text>
</comment>
<evidence type="ECO:0000256" key="5">
    <source>
        <dbReference type="ARBA" id="ARBA00012458"/>
    </source>
</evidence>
<dbReference type="InterPro" id="IPR000489">
    <property type="entry name" value="Pterin-binding_dom"/>
</dbReference>
<keyword evidence="7" id="KW-0808">Transferase</keyword>